<comment type="subcellular location">
    <subcellularLocation>
        <location evidence="1">Cell membrane</location>
        <topology evidence="1">Multi-pass membrane protein</topology>
    </subcellularLocation>
</comment>
<evidence type="ECO:0000256" key="3">
    <source>
        <dbReference type="ARBA" id="ARBA00022475"/>
    </source>
</evidence>
<keyword evidence="12" id="KW-1185">Reference proteome</keyword>
<proteinExistence type="inferred from homology"/>
<feature type="transmembrane region" description="Helical" evidence="9">
    <location>
        <begin position="323"/>
        <end position="342"/>
    </location>
</feature>
<comment type="caution">
    <text evidence="11">The sequence shown here is derived from an EMBL/GenBank/DDBJ whole genome shotgun (WGS) entry which is preliminary data.</text>
</comment>
<gene>
    <name evidence="11" type="ORF">GE115_15535</name>
</gene>
<dbReference type="GO" id="GO:0022857">
    <property type="term" value="F:transmembrane transporter activity"/>
    <property type="evidence" value="ECO:0007669"/>
    <property type="project" value="InterPro"/>
</dbReference>
<dbReference type="InterPro" id="IPR001851">
    <property type="entry name" value="ABC_transp_permease"/>
</dbReference>
<dbReference type="Gene3D" id="2.60.40.1120">
    <property type="entry name" value="Carboxypeptidase-like, regulatory domain"/>
    <property type="match status" value="1"/>
</dbReference>
<feature type="transmembrane region" description="Helical" evidence="9">
    <location>
        <begin position="395"/>
        <end position="411"/>
    </location>
</feature>
<feature type="transmembrane region" description="Helical" evidence="9">
    <location>
        <begin position="171"/>
        <end position="190"/>
    </location>
</feature>
<feature type="transmembrane region" description="Helical" evidence="9">
    <location>
        <begin position="354"/>
        <end position="383"/>
    </location>
</feature>
<protein>
    <submittedName>
        <fullName evidence="11">Branched-chain amino acid ABC transporter permease</fullName>
    </submittedName>
</protein>
<dbReference type="AlphaFoldDB" id="A0A6I2FBS8"/>
<dbReference type="InterPro" id="IPR008969">
    <property type="entry name" value="CarboxyPept-like_regulatory"/>
</dbReference>
<sequence length="423" mass="44584">MGVLIAALAAVIAVVTLTAGPAAAAEGDPYRISGNVQLDGEPLEGVRLVIDGPGGEQEVETDENGQWRVSVPEKDDYTVTLDEETLPEGIAVVDPEDDSPNEKDVTVGAGGRVTVNFFIGEGERNVTSVWDQFLQRLVQGLNFGLMLGLAAVGLSLVFGTTGISNFAHGEMVTFGAVAASFLVSAGSLALPLWIGLPLAVVLSAVLGLVLDVILWRPLRRKRVGVVQLMIVSIGLSLAMRYIYQFFIGGGTTQLPYSSAPKLAFGPVQLSWIDIASIILSILVIVGFALWLTYSRLGKATRAISDNSPLAAASGIDVDYVVRIVWIVAGGLAGLAGVLYAYYRPGIKWDMGAQVLLLMFAAVTLGGLGTAFGALIGSLIVGVLVEVSGLWIPDDLKYAGALVILIVILLFRPQGILGRRERIG</sequence>
<evidence type="ECO:0000256" key="4">
    <source>
        <dbReference type="ARBA" id="ARBA00022692"/>
    </source>
</evidence>
<evidence type="ECO:0000256" key="10">
    <source>
        <dbReference type="SAM" id="SignalP"/>
    </source>
</evidence>
<dbReference type="InterPro" id="IPR052157">
    <property type="entry name" value="BCAA_transport_permease"/>
</dbReference>
<keyword evidence="2" id="KW-0813">Transport</keyword>
<keyword evidence="10" id="KW-0732">Signal</keyword>
<dbReference type="GO" id="GO:0005886">
    <property type="term" value="C:plasma membrane"/>
    <property type="evidence" value="ECO:0007669"/>
    <property type="project" value="UniProtKB-SubCell"/>
</dbReference>
<feature type="chain" id="PRO_5026261364" evidence="10">
    <location>
        <begin position="25"/>
        <end position="423"/>
    </location>
</feature>
<dbReference type="GO" id="GO:0006865">
    <property type="term" value="P:amino acid transport"/>
    <property type="evidence" value="ECO:0007669"/>
    <property type="project" value="UniProtKB-KW"/>
</dbReference>
<organism evidence="11 12">
    <name type="scientific">Agromyces agglutinans</name>
    <dbReference type="NCBI Taxonomy" id="2662258"/>
    <lineage>
        <taxon>Bacteria</taxon>
        <taxon>Bacillati</taxon>
        <taxon>Actinomycetota</taxon>
        <taxon>Actinomycetes</taxon>
        <taxon>Micrococcales</taxon>
        <taxon>Microbacteriaceae</taxon>
        <taxon>Agromyces</taxon>
    </lineage>
</organism>
<comment type="similarity">
    <text evidence="8">Belongs to the binding-protein-dependent transport system permease family. LivHM subfamily.</text>
</comment>
<dbReference type="SUPFAM" id="SSF49464">
    <property type="entry name" value="Carboxypeptidase regulatory domain-like"/>
    <property type="match status" value="1"/>
</dbReference>
<feature type="transmembrane region" description="Helical" evidence="9">
    <location>
        <begin position="141"/>
        <end position="159"/>
    </location>
</feature>
<evidence type="ECO:0000256" key="7">
    <source>
        <dbReference type="ARBA" id="ARBA00023136"/>
    </source>
</evidence>
<name>A0A6I2FBS8_9MICO</name>
<dbReference type="Pfam" id="PF02653">
    <property type="entry name" value="BPD_transp_2"/>
    <property type="match status" value="1"/>
</dbReference>
<evidence type="ECO:0000256" key="6">
    <source>
        <dbReference type="ARBA" id="ARBA00022989"/>
    </source>
</evidence>
<dbReference type="CDD" id="cd06582">
    <property type="entry name" value="TM_PBP1_LivH_like"/>
    <property type="match status" value="1"/>
</dbReference>
<feature type="transmembrane region" description="Helical" evidence="9">
    <location>
        <begin position="196"/>
        <end position="215"/>
    </location>
</feature>
<evidence type="ECO:0000256" key="9">
    <source>
        <dbReference type="SAM" id="Phobius"/>
    </source>
</evidence>
<keyword evidence="7 9" id="KW-0472">Membrane</keyword>
<evidence type="ECO:0000256" key="5">
    <source>
        <dbReference type="ARBA" id="ARBA00022970"/>
    </source>
</evidence>
<dbReference type="Proteomes" id="UP000431080">
    <property type="component" value="Unassembled WGS sequence"/>
</dbReference>
<evidence type="ECO:0000256" key="1">
    <source>
        <dbReference type="ARBA" id="ARBA00004651"/>
    </source>
</evidence>
<evidence type="ECO:0000313" key="12">
    <source>
        <dbReference type="Proteomes" id="UP000431080"/>
    </source>
</evidence>
<feature type="transmembrane region" description="Helical" evidence="9">
    <location>
        <begin position="271"/>
        <end position="291"/>
    </location>
</feature>
<keyword evidence="6 9" id="KW-1133">Transmembrane helix</keyword>
<dbReference type="EMBL" id="WJIF01000011">
    <property type="protein sequence ID" value="MRG61267.1"/>
    <property type="molecule type" value="Genomic_DNA"/>
</dbReference>
<keyword evidence="3" id="KW-1003">Cell membrane</keyword>
<evidence type="ECO:0000256" key="2">
    <source>
        <dbReference type="ARBA" id="ARBA00022448"/>
    </source>
</evidence>
<dbReference type="PANTHER" id="PTHR11795">
    <property type="entry name" value="BRANCHED-CHAIN AMINO ACID TRANSPORT SYSTEM PERMEASE PROTEIN LIVH"/>
    <property type="match status" value="1"/>
</dbReference>
<evidence type="ECO:0000256" key="8">
    <source>
        <dbReference type="ARBA" id="ARBA00037998"/>
    </source>
</evidence>
<dbReference type="PANTHER" id="PTHR11795:SF445">
    <property type="entry name" value="AMINO ACID ABC TRANSPORTER PERMEASE PROTEIN"/>
    <property type="match status" value="1"/>
</dbReference>
<keyword evidence="4 9" id="KW-0812">Transmembrane</keyword>
<keyword evidence="5" id="KW-0029">Amino-acid transport</keyword>
<evidence type="ECO:0000313" key="11">
    <source>
        <dbReference type="EMBL" id="MRG61267.1"/>
    </source>
</evidence>
<accession>A0A6I2FBS8</accession>
<reference evidence="11 12" key="1">
    <citation type="submission" date="2019-10" db="EMBL/GenBank/DDBJ databases">
        <authorList>
            <person name="Nie G."/>
            <person name="Ming H."/>
            <person name="Yi B."/>
        </authorList>
    </citation>
    <scope>NUCLEOTIDE SEQUENCE [LARGE SCALE GENOMIC DNA]</scope>
    <source>
        <strain evidence="11 12">CFH 90414</strain>
    </source>
</reference>
<dbReference type="RefSeq" id="WP_376765726.1">
    <property type="nucleotide sequence ID" value="NZ_WJIF01000011.1"/>
</dbReference>
<feature type="signal peptide" evidence="10">
    <location>
        <begin position="1"/>
        <end position="24"/>
    </location>
</feature>